<name>A0ABQ9HAK6_9NEOP</name>
<dbReference type="Proteomes" id="UP001159363">
    <property type="component" value="Chromosome 5"/>
</dbReference>
<evidence type="ECO:0008006" key="3">
    <source>
        <dbReference type="Google" id="ProtNLM"/>
    </source>
</evidence>
<reference evidence="1 2" key="1">
    <citation type="submission" date="2023-02" db="EMBL/GenBank/DDBJ databases">
        <title>LHISI_Scaffold_Assembly.</title>
        <authorList>
            <person name="Stuart O.P."/>
            <person name="Cleave R."/>
            <person name="Magrath M.J.L."/>
            <person name="Mikheyev A.S."/>
        </authorList>
    </citation>
    <scope>NUCLEOTIDE SEQUENCE [LARGE SCALE GENOMIC DNA]</scope>
    <source>
        <strain evidence="1">Daus_M_001</strain>
        <tissue evidence="1">Leg muscle</tissue>
    </source>
</reference>
<protein>
    <recommendedName>
        <fullName evidence="3">DDE Tnp4 domain-containing protein</fullName>
    </recommendedName>
</protein>
<proteinExistence type="predicted"/>
<dbReference type="EMBL" id="JARBHB010000006">
    <property type="protein sequence ID" value="KAJ8881260.1"/>
    <property type="molecule type" value="Genomic_DNA"/>
</dbReference>
<evidence type="ECO:0000313" key="2">
    <source>
        <dbReference type="Proteomes" id="UP001159363"/>
    </source>
</evidence>
<sequence>MLETLPQVYPLRVDMIKPFRMADLIYIERKVFHELEVSIFRTFINLEPNKIVAVVIACCVSHNYLINTLNNTYSPPECVDSDDMVEGITNRSMATRLHCLTTSIMKTYVLSVHVYVVVTVPSNLKTRGTHYTIWTLTDRRPSGCGLAPLTHRLACALFRSADWTNVFSFVLRPPVQTTMKGKPGPTHVPAAGLRWTVQP</sequence>
<organism evidence="1 2">
    <name type="scientific">Dryococelus australis</name>
    <dbReference type="NCBI Taxonomy" id="614101"/>
    <lineage>
        <taxon>Eukaryota</taxon>
        <taxon>Metazoa</taxon>
        <taxon>Ecdysozoa</taxon>
        <taxon>Arthropoda</taxon>
        <taxon>Hexapoda</taxon>
        <taxon>Insecta</taxon>
        <taxon>Pterygota</taxon>
        <taxon>Neoptera</taxon>
        <taxon>Polyneoptera</taxon>
        <taxon>Phasmatodea</taxon>
        <taxon>Verophasmatodea</taxon>
        <taxon>Anareolatae</taxon>
        <taxon>Phasmatidae</taxon>
        <taxon>Eurycanthinae</taxon>
        <taxon>Dryococelus</taxon>
    </lineage>
</organism>
<keyword evidence="2" id="KW-1185">Reference proteome</keyword>
<gene>
    <name evidence="1" type="ORF">PR048_017736</name>
</gene>
<comment type="caution">
    <text evidence="1">The sequence shown here is derived from an EMBL/GenBank/DDBJ whole genome shotgun (WGS) entry which is preliminary data.</text>
</comment>
<accession>A0ABQ9HAK6</accession>
<evidence type="ECO:0000313" key="1">
    <source>
        <dbReference type="EMBL" id="KAJ8881260.1"/>
    </source>
</evidence>